<keyword evidence="9 11" id="KW-0472">Membrane</keyword>
<dbReference type="Proteomes" id="UP000753908">
    <property type="component" value="Unassembled WGS sequence"/>
</dbReference>
<evidence type="ECO:0000256" key="4">
    <source>
        <dbReference type="ARBA" id="ARBA00022670"/>
    </source>
</evidence>
<feature type="transmembrane region" description="Helical" evidence="11">
    <location>
        <begin position="484"/>
        <end position="507"/>
    </location>
</feature>
<evidence type="ECO:0000256" key="2">
    <source>
        <dbReference type="ARBA" id="ARBA00004141"/>
    </source>
</evidence>
<comment type="subcellular location">
    <subcellularLocation>
        <location evidence="2">Membrane</location>
        <topology evidence="2">Multi-pass membrane protein</topology>
    </subcellularLocation>
</comment>
<proteinExistence type="inferred from homology"/>
<evidence type="ECO:0000256" key="9">
    <source>
        <dbReference type="ARBA" id="ARBA00023136"/>
    </source>
</evidence>
<evidence type="ECO:0000256" key="7">
    <source>
        <dbReference type="ARBA" id="ARBA00022946"/>
    </source>
</evidence>
<accession>A0A951PJL7</accession>
<name>A0A951PJL7_9CYAN</name>
<feature type="transmembrane region" description="Helical" evidence="11">
    <location>
        <begin position="396"/>
        <end position="415"/>
    </location>
</feature>
<feature type="transmembrane region" description="Helical" evidence="11">
    <location>
        <begin position="6"/>
        <end position="24"/>
    </location>
</feature>
<feature type="region of interest" description="Disordered" evidence="10">
    <location>
        <begin position="106"/>
        <end position="136"/>
    </location>
</feature>
<evidence type="ECO:0000256" key="3">
    <source>
        <dbReference type="ARBA" id="ARBA00007931"/>
    </source>
</evidence>
<comment type="caution">
    <text evidence="13">The sequence shown here is derived from an EMBL/GenBank/DDBJ whole genome shotgun (WGS) entry which is preliminary data.</text>
</comment>
<reference evidence="13" key="1">
    <citation type="submission" date="2021-05" db="EMBL/GenBank/DDBJ databases">
        <authorList>
            <person name="Pietrasiak N."/>
            <person name="Ward R."/>
            <person name="Stajich J.E."/>
            <person name="Kurbessoian T."/>
        </authorList>
    </citation>
    <scope>NUCLEOTIDE SEQUENCE</scope>
    <source>
        <strain evidence="13">CPER-KK1</strain>
    </source>
</reference>
<evidence type="ECO:0000313" key="14">
    <source>
        <dbReference type="Proteomes" id="UP000753908"/>
    </source>
</evidence>
<evidence type="ECO:0000256" key="5">
    <source>
        <dbReference type="ARBA" id="ARBA00022692"/>
    </source>
</evidence>
<feature type="transmembrane region" description="Helical" evidence="11">
    <location>
        <begin position="365"/>
        <end position="384"/>
    </location>
</feature>
<feature type="compositionally biased region" description="Polar residues" evidence="10">
    <location>
        <begin position="114"/>
        <end position="135"/>
    </location>
</feature>
<dbReference type="InterPro" id="IPR044838">
    <property type="entry name" value="EGY1-like"/>
</dbReference>
<reference evidence="13" key="2">
    <citation type="journal article" date="2022" name="Microbiol. Resour. Announc.">
        <title>Metagenome Sequencing to Explore Phylogenomics of Terrestrial Cyanobacteria.</title>
        <authorList>
            <person name="Ward R.D."/>
            <person name="Stajich J.E."/>
            <person name="Johansen J.R."/>
            <person name="Huntemann M."/>
            <person name="Clum A."/>
            <person name="Foster B."/>
            <person name="Foster B."/>
            <person name="Roux S."/>
            <person name="Palaniappan K."/>
            <person name="Varghese N."/>
            <person name="Mukherjee S."/>
            <person name="Reddy T.B.K."/>
            <person name="Daum C."/>
            <person name="Copeland A."/>
            <person name="Chen I.A."/>
            <person name="Ivanova N.N."/>
            <person name="Kyrpides N.C."/>
            <person name="Shapiro N."/>
            <person name="Eloe-Fadrosh E.A."/>
            <person name="Pietrasiak N."/>
        </authorList>
    </citation>
    <scope>NUCLEOTIDE SEQUENCE</scope>
    <source>
        <strain evidence="13">CPER-KK1</strain>
    </source>
</reference>
<keyword evidence="8 11" id="KW-1133">Transmembrane helix</keyword>
<dbReference type="AlphaFoldDB" id="A0A951PJL7"/>
<comment type="similarity">
    <text evidence="3">Belongs to the peptidase M50B family.</text>
</comment>
<evidence type="ECO:0000256" key="1">
    <source>
        <dbReference type="ARBA" id="ARBA00001947"/>
    </source>
</evidence>
<dbReference type="PANTHER" id="PTHR31412:SF0">
    <property type="entry name" value="ZINC METALLOPROTEASE EGY1, CHLOROPLASTIC-RELATED"/>
    <property type="match status" value="1"/>
</dbReference>
<dbReference type="PANTHER" id="PTHR31412">
    <property type="entry name" value="ZINC METALLOPROTEASE EGY1"/>
    <property type="match status" value="1"/>
</dbReference>
<dbReference type="CDD" id="cd06160">
    <property type="entry name" value="S2P-M50_like_2"/>
    <property type="match status" value="1"/>
</dbReference>
<feature type="domain" description="Peptidase M50" evidence="12">
    <location>
        <begin position="273"/>
        <end position="441"/>
    </location>
</feature>
<protein>
    <submittedName>
        <fullName evidence="13">Site-2 protease family protein</fullName>
    </submittedName>
</protein>
<organism evidence="13 14">
    <name type="scientific">Symplocastrum torsivum CPER-KK1</name>
    <dbReference type="NCBI Taxonomy" id="450513"/>
    <lineage>
        <taxon>Bacteria</taxon>
        <taxon>Bacillati</taxon>
        <taxon>Cyanobacteriota</taxon>
        <taxon>Cyanophyceae</taxon>
        <taxon>Oscillatoriophycideae</taxon>
        <taxon>Oscillatoriales</taxon>
        <taxon>Microcoleaceae</taxon>
        <taxon>Symplocastrum</taxon>
    </lineage>
</organism>
<dbReference type="GO" id="GO:0006508">
    <property type="term" value="P:proteolysis"/>
    <property type="evidence" value="ECO:0007669"/>
    <property type="project" value="UniProtKB-KW"/>
</dbReference>
<keyword evidence="7" id="KW-0809">Transit peptide</keyword>
<keyword evidence="5 11" id="KW-0812">Transmembrane</keyword>
<dbReference type="GO" id="GO:0008233">
    <property type="term" value="F:peptidase activity"/>
    <property type="evidence" value="ECO:0007669"/>
    <property type="project" value="UniProtKB-KW"/>
</dbReference>
<dbReference type="EMBL" id="JAHHIF010000008">
    <property type="protein sequence ID" value="MBW4544339.1"/>
    <property type="molecule type" value="Genomic_DNA"/>
</dbReference>
<dbReference type="Pfam" id="PF02163">
    <property type="entry name" value="Peptidase_M50"/>
    <property type="match status" value="1"/>
</dbReference>
<feature type="transmembrane region" description="Helical" evidence="11">
    <location>
        <begin position="435"/>
        <end position="464"/>
    </location>
</feature>
<evidence type="ECO:0000259" key="12">
    <source>
        <dbReference type="Pfam" id="PF02163"/>
    </source>
</evidence>
<evidence type="ECO:0000256" key="8">
    <source>
        <dbReference type="ARBA" id="ARBA00022989"/>
    </source>
</evidence>
<comment type="cofactor">
    <cofactor evidence="1">
        <name>Zn(2+)</name>
        <dbReference type="ChEBI" id="CHEBI:29105"/>
    </cofactor>
</comment>
<sequence>MFNGSETTATLLIILVALGVLGWGFNRARSYGKLGILAWLQSVVLTVPWLLFFGLFSAGIYLNIVGILFLLVASAGLYIILGKQLRDAGQDAVLRERAAKLLSEKQEAREGQPLQDQTAATAANVSRSSNGTNPAITEVVPIPEEDLKSIQGIFGIDSFFATETIPYQEGVIFKGNMRGGEPEAVFSRLSKSLEERLADRYRLFLVESPEGRPVVIVLPSSNDPQPLTTPQKILAVSLLIATIATSLEAAGLLLHFDFFSNPERFVEALPISAGIWTVLAAHELGHWWQAQQHDVRLSLPFFIPSWQIGSFGSITRFASLMPNRKALFDISIAGPAAGGIVSLLLLTSGLILSHDGSAFQVPVQFFQGSVLVGIIARLFLGASLQAPLVDVHPLTIVGWLGLVVTALNLMPAGQLDGGRVVQAIYGRKTARRATVATLIVLGVVALANPANPLILYWAIVILFLQRSLERPSLNEITEPDDTRALLGLLALFLMVVTLIPLTPAVAIRFGIGG</sequence>
<evidence type="ECO:0000256" key="11">
    <source>
        <dbReference type="SAM" id="Phobius"/>
    </source>
</evidence>
<dbReference type="InterPro" id="IPR008915">
    <property type="entry name" value="Peptidase_M50"/>
</dbReference>
<feature type="transmembrane region" description="Helical" evidence="11">
    <location>
        <begin position="60"/>
        <end position="81"/>
    </location>
</feature>
<evidence type="ECO:0000256" key="10">
    <source>
        <dbReference type="SAM" id="MobiDB-lite"/>
    </source>
</evidence>
<feature type="transmembrane region" description="Helical" evidence="11">
    <location>
        <begin position="36"/>
        <end position="54"/>
    </location>
</feature>
<keyword evidence="6" id="KW-0378">Hydrolase</keyword>
<evidence type="ECO:0000313" key="13">
    <source>
        <dbReference type="EMBL" id="MBW4544339.1"/>
    </source>
</evidence>
<evidence type="ECO:0000256" key="6">
    <source>
        <dbReference type="ARBA" id="ARBA00022801"/>
    </source>
</evidence>
<gene>
    <name evidence="13" type="ORF">KME25_07850</name>
</gene>
<dbReference type="GO" id="GO:0016020">
    <property type="term" value="C:membrane"/>
    <property type="evidence" value="ECO:0007669"/>
    <property type="project" value="UniProtKB-SubCell"/>
</dbReference>
<keyword evidence="4 13" id="KW-0645">Protease</keyword>
<feature type="transmembrane region" description="Helical" evidence="11">
    <location>
        <begin position="233"/>
        <end position="256"/>
    </location>
</feature>
<feature type="transmembrane region" description="Helical" evidence="11">
    <location>
        <begin position="330"/>
        <end position="353"/>
    </location>
</feature>